<dbReference type="AlphaFoldDB" id="A0A291GSJ8"/>
<proteinExistence type="predicted"/>
<name>A0A291GSJ8_9MICO</name>
<dbReference type="EMBL" id="CP023563">
    <property type="protein sequence ID" value="ATG53241.1"/>
    <property type="molecule type" value="Genomic_DNA"/>
</dbReference>
<dbReference type="KEGG" id="brz:CFK38_12585"/>
<dbReference type="OrthoDB" id="4792875at2"/>
<organism evidence="1 2">
    <name type="scientific">Brachybacterium vulturis</name>
    <dbReference type="NCBI Taxonomy" id="2017484"/>
    <lineage>
        <taxon>Bacteria</taxon>
        <taxon>Bacillati</taxon>
        <taxon>Actinomycetota</taxon>
        <taxon>Actinomycetes</taxon>
        <taxon>Micrococcales</taxon>
        <taxon>Dermabacteraceae</taxon>
        <taxon>Brachybacterium</taxon>
    </lineage>
</organism>
<sequence>MSIGLCAAWSRHAAELAVPIGTALQHWEETPPTRVLVAEGYLTRLLPGRYVPPDVLRSAVRRALALGCALGARLQSHYVIAGPSAAWVLLGGEPPAPAELLSPAHRGEVAGVVLRTARLRPDEVETIGGTPITIPVRTAMDLLRFTPAAVATPLLRGLVDSGHVEVDEVRRRLHRMHRHPGVQSARERWEAVLGGQRDVSGAAAPTGLPSAVTRYTS</sequence>
<accession>A0A291GSJ8</accession>
<evidence type="ECO:0000313" key="1">
    <source>
        <dbReference type="EMBL" id="ATG53241.1"/>
    </source>
</evidence>
<evidence type="ECO:0000313" key="2">
    <source>
        <dbReference type="Proteomes" id="UP000218165"/>
    </source>
</evidence>
<keyword evidence="2" id="KW-1185">Reference proteome</keyword>
<evidence type="ECO:0008006" key="3">
    <source>
        <dbReference type="Google" id="ProtNLM"/>
    </source>
</evidence>
<reference evidence="2" key="1">
    <citation type="submission" date="2017-09" db="EMBL/GenBank/DDBJ databases">
        <title>Brachybacterium sp. VM2412.</title>
        <authorList>
            <person name="Tak E.J."/>
            <person name="Bae J.-W."/>
        </authorList>
    </citation>
    <scope>NUCLEOTIDE SEQUENCE [LARGE SCALE GENOMIC DNA]</scope>
    <source>
        <strain evidence="2">VM2412</strain>
    </source>
</reference>
<protein>
    <recommendedName>
        <fullName evidence="3">AbiEi antitoxin C-terminal domain-containing protein</fullName>
    </recommendedName>
</protein>
<dbReference type="Proteomes" id="UP000218165">
    <property type="component" value="Chromosome"/>
</dbReference>
<gene>
    <name evidence="1" type="ORF">CFK38_12585</name>
</gene>